<reference evidence="2" key="1">
    <citation type="submission" date="2016-10" db="EMBL/GenBank/DDBJ databases">
        <authorList>
            <person name="Varghese N."/>
            <person name="Submissions S."/>
        </authorList>
    </citation>
    <scope>NUCLEOTIDE SEQUENCE [LARGE SCALE GENOMIC DNA]</scope>
    <source>
        <strain evidence="2">DSM 17875</strain>
    </source>
</reference>
<protein>
    <recommendedName>
        <fullName evidence="3">Wadjet protein JetD C-terminal domain-containing protein</fullName>
    </recommendedName>
</protein>
<dbReference type="RefSeq" id="WP_231975002.1">
    <property type="nucleotide sequence ID" value="NZ_LT629785.1"/>
</dbReference>
<evidence type="ECO:0000313" key="1">
    <source>
        <dbReference type="EMBL" id="SDU13918.1"/>
    </source>
</evidence>
<sequence length="293" mass="32005">MSGALADALGKLLASENGLAHSQFTLAQRGALDDFARKTGAVRLQSQGRGSLFRVIDRPLAEAHLRQLRPLQGDAVHDDLPIRAANVGMFRSSKGSAAGHACQYLILKSIDQSVRWHDGQGQEVDLPAITQLCGAATLAIRPADDWSSASPLWLVENQALFDDLRWLPTGACGTLCYYAGQLSGVVLDWLQAKPRASQIILFPDCDGIGLQNFARLRERVGDACEFWMIPGWRDLIQRYGNRKIWQDNLANFQDAVARLTALGMQPELADLCHALQSSAMALEQEVVFLSAGP</sequence>
<gene>
    <name evidence="1" type="ORF">SAMN05216296_1997</name>
</gene>
<dbReference type="AlphaFoldDB" id="A0A1H2G3Q0"/>
<dbReference type="EMBL" id="LT629785">
    <property type="protein sequence ID" value="SDU13918.1"/>
    <property type="molecule type" value="Genomic_DNA"/>
</dbReference>
<proteinExistence type="predicted"/>
<dbReference type="Proteomes" id="UP000243232">
    <property type="component" value="Chromosome I"/>
</dbReference>
<organism evidence="1 2">
    <name type="scientific">Pseudomonas pohangensis</name>
    <dbReference type="NCBI Taxonomy" id="364197"/>
    <lineage>
        <taxon>Bacteria</taxon>
        <taxon>Pseudomonadati</taxon>
        <taxon>Pseudomonadota</taxon>
        <taxon>Gammaproteobacteria</taxon>
        <taxon>Pseudomonadales</taxon>
        <taxon>Pseudomonadaceae</taxon>
        <taxon>Pseudomonas</taxon>
    </lineage>
</organism>
<evidence type="ECO:0008006" key="3">
    <source>
        <dbReference type="Google" id="ProtNLM"/>
    </source>
</evidence>
<keyword evidence="2" id="KW-1185">Reference proteome</keyword>
<dbReference type="STRING" id="364197.SAMN05216296_1997"/>
<evidence type="ECO:0000313" key="2">
    <source>
        <dbReference type="Proteomes" id="UP000243232"/>
    </source>
</evidence>
<accession>A0A1H2G3Q0</accession>
<name>A0A1H2G3Q0_9PSED</name>